<evidence type="ECO:0000313" key="4">
    <source>
        <dbReference type="Proteomes" id="UP000663722"/>
    </source>
</evidence>
<dbReference type="RefSeq" id="WP_207678075.1">
    <property type="nucleotide sequence ID" value="NZ_CP061800.1"/>
</dbReference>
<dbReference type="InterPro" id="IPR012334">
    <property type="entry name" value="Pectin_lyas_fold"/>
</dbReference>
<dbReference type="Pfam" id="PF05860">
    <property type="entry name" value="TPS"/>
    <property type="match status" value="1"/>
</dbReference>
<evidence type="ECO:0000313" key="3">
    <source>
        <dbReference type="EMBL" id="QTA89467.1"/>
    </source>
</evidence>
<dbReference type="Gene3D" id="2.160.20.10">
    <property type="entry name" value="Single-stranded right-handed beta-helix, Pectin lyase-like"/>
    <property type="match status" value="2"/>
</dbReference>
<gene>
    <name evidence="3" type="ORF">dnm_055230</name>
</gene>
<feature type="chain" id="PRO_5037262394" evidence="1">
    <location>
        <begin position="25"/>
        <end position="1170"/>
    </location>
</feature>
<protein>
    <submittedName>
        <fullName evidence="3">Filamentous hemagglutinin family N-terminal domain-containing protein</fullName>
    </submittedName>
</protein>
<name>A0A975BPS7_9BACT</name>
<accession>A0A975BPS7</accession>
<dbReference type="Proteomes" id="UP000663722">
    <property type="component" value="Chromosome"/>
</dbReference>
<organism evidence="3 4">
    <name type="scientific">Desulfonema magnum</name>
    <dbReference type="NCBI Taxonomy" id="45655"/>
    <lineage>
        <taxon>Bacteria</taxon>
        <taxon>Pseudomonadati</taxon>
        <taxon>Thermodesulfobacteriota</taxon>
        <taxon>Desulfobacteria</taxon>
        <taxon>Desulfobacterales</taxon>
        <taxon>Desulfococcaceae</taxon>
        <taxon>Desulfonema</taxon>
    </lineage>
</organism>
<feature type="domain" description="Filamentous haemagglutinin FhaB/tRNA nuclease CdiA-like TPS" evidence="2">
    <location>
        <begin position="35"/>
        <end position="143"/>
    </location>
</feature>
<evidence type="ECO:0000259" key="2">
    <source>
        <dbReference type="SMART" id="SM00912"/>
    </source>
</evidence>
<evidence type="ECO:0000256" key="1">
    <source>
        <dbReference type="SAM" id="SignalP"/>
    </source>
</evidence>
<sequence length="1170" mass="121891">MKKKYTQLIIAVLLGMSILVSVHADVVTDGTIGNTGALSLQGPVYKIKAEYGKQAGANLFHSFQRFNINTNETATFSGPASVQNIISRVTGGEASRIDGTLRSEISGADVYLLNPAGLMFGANARLDLSGSFYMSTADYLHMENNERFYTESFENDILSVATPAAFGFLDNDAGMISIEGKGELSSDIWEENEESWRDWRNNNPDFSPGLAVPEGEMISVIGGDIEIKGTFFVPESGITDATVGSNLNAPGGRVTLAGVRSAGEVKLTETGSDVSAEKLGDITMSRGAKITVNSSGDDDNGSGAGSVFIRGGMFVLDKFSQIESSPNHENGQEIAIRADNVFLQNRGRIDGNTDGTGNGTNITIEASETVKISNSEIKNGSFWEEADAGEGGTLSIKAKDITITESSGLGGQSYGAGKGGDINIEGSESVHISDNATVSTSALQYSTDRAGNISICAPSLTIETRAKIESSSEGVGTSGNIAIHAGDMQLNSSGEISVRARETGNGGNVTISGHDPAKDDDFADSVILTGQGSVIRADTTGSGNAGTVSITAKNLSLKDNASVITSASDTGNAGNITLRIGNIDLSGGASVVSKSEYPDADIYTVDDIEALDEVADLAQDGDMAIVQDAGEGIPGSFIWFWEWIPVKEQVASVANLTERDDLADSAEAGEVVRVEDLGSGEPAIFVSDGWGEWVRLKNVYTVSDITKREAVVALPGDVVQTVSENGTVNRLTYTGEKWISGYKNLYTVANITGRDSLSAQTGDVAKVEDAGDGIAKSFIYDGEKWIKFYMTGNAGTITLNADDTVALEDDASFSTASTGGVHAGMINLDAGTLKLSDEAFISSTSEAIGDAGMIHIGSEGTVTLEDDTALTTATSGYGKAGNITLEAVRFELSNRASVLSASKSAGKGGDAGTISIHALDAVYMKDNSSVSTSTQGEGNAGNISMDVARIELGNGASVSSSSNAAENGGTAGLINISAKDAVRLSDGSSLTTEAVNTASPDETDDKMNGKMTIQAGDLLYLSDSEITTSVKSGQGDGGDIEIGNPQFVILNHGKIKANAYEGQGGSIHIVSDQFIQSSASIVSASSQLGIDGSVEIDAPDEDVSGGLTILPANFLDAARWMKTPCTARTGEKVSRFVLTGPDALSSVFDDLQPSPPMWPDMWLDNSNKEE</sequence>
<dbReference type="EMBL" id="CP061800">
    <property type="protein sequence ID" value="QTA89467.1"/>
    <property type="molecule type" value="Genomic_DNA"/>
</dbReference>
<reference evidence="3" key="1">
    <citation type="journal article" date="2021" name="Microb. Physiol.">
        <title>Proteogenomic Insights into the Physiology of Marine, Sulfate-Reducing, Filamentous Desulfonema limicola and Desulfonema magnum.</title>
        <authorList>
            <person name="Schnaars V."/>
            <person name="Wohlbrand L."/>
            <person name="Scheve S."/>
            <person name="Hinrichs C."/>
            <person name="Reinhardt R."/>
            <person name="Rabus R."/>
        </authorList>
    </citation>
    <scope>NUCLEOTIDE SEQUENCE</scope>
    <source>
        <strain evidence="3">4be13</strain>
    </source>
</reference>
<keyword evidence="1" id="KW-0732">Signal</keyword>
<dbReference type="AlphaFoldDB" id="A0A975BPS7"/>
<keyword evidence="4" id="KW-1185">Reference proteome</keyword>
<proteinExistence type="predicted"/>
<dbReference type="NCBIfam" id="TIGR01901">
    <property type="entry name" value="adhes_NPXG"/>
    <property type="match status" value="1"/>
</dbReference>
<dbReference type="InterPro" id="IPR011050">
    <property type="entry name" value="Pectin_lyase_fold/virulence"/>
</dbReference>
<dbReference type="KEGG" id="dmm:dnm_055230"/>
<dbReference type="SMART" id="SM00912">
    <property type="entry name" value="Haemagg_act"/>
    <property type="match status" value="1"/>
</dbReference>
<dbReference type="SUPFAM" id="SSF51126">
    <property type="entry name" value="Pectin lyase-like"/>
    <property type="match status" value="3"/>
</dbReference>
<dbReference type="InterPro" id="IPR008638">
    <property type="entry name" value="FhaB/CdiA-like_TPS"/>
</dbReference>
<feature type="signal peptide" evidence="1">
    <location>
        <begin position="1"/>
        <end position="24"/>
    </location>
</feature>